<organism evidence="7 8">
    <name type="scientific">Phenylobacterium hankyongense</name>
    <dbReference type="NCBI Taxonomy" id="1813876"/>
    <lineage>
        <taxon>Bacteria</taxon>
        <taxon>Pseudomonadati</taxon>
        <taxon>Pseudomonadota</taxon>
        <taxon>Alphaproteobacteria</taxon>
        <taxon>Caulobacterales</taxon>
        <taxon>Caulobacteraceae</taxon>
        <taxon>Phenylobacterium</taxon>
    </lineage>
</organism>
<proteinExistence type="predicted"/>
<protein>
    <submittedName>
        <fullName evidence="7">CvpA family protein</fullName>
    </submittedName>
</protein>
<gene>
    <name evidence="7" type="ORF">DJ021_16470</name>
</gene>
<dbReference type="PANTHER" id="PTHR36926">
    <property type="entry name" value="COLICIN V PRODUCTION PROTEIN"/>
    <property type="match status" value="1"/>
</dbReference>
<evidence type="ECO:0000256" key="6">
    <source>
        <dbReference type="SAM" id="Phobius"/>
    </source>
</evidence>
<comment type="subcellular location">
    <subcellularLocation>
        <location evidence="1">Membrane</location>
        <topology evidence="1">Multi-pass membrane protein</topology>
    </subcellularLocation>
</comment>
<dbReference type="PANTHER" id="PTHR36926:SF1">
    <property type="entry name" value="COLICIN V PRODUCTION PROTEIN"/>
    <property type="match status" value="1"/>
</dbReference>
<evidence type="ECO:0000313" key="8">
    <source>
        <dbReference type="Proteomes" id="UP000249842"/>
    </source>
</evidence>
<dbReference type="EMBL" id="QFYP01000001">
    <property type="protein sequence ID" value="RAK61283.1"/>
    <property type="molecule type" value="Genomic_DNA"/>
</dbReference>
<dbReference type="GO" id="GO:0009403">
    <property type="term" value="P:toxin biosynthetic process"/>
    <property type="evidence" value="ECO:0007669"/>
    <property type="project" value="InterPro"/>
</dbReference>
<feature type="transmembrane region" description="Helical" evidence="6">
    <location>
        <begin position="29"/>
        <end position="48"/>
    </location>
</feature>
<comment type="caution">
    <text evidence="7">The sequence shown here is derived from an EMBL/GenBank/DDBJ whole genome shotgun (WGS) entry which is preliminary data.</text>
</comment>
<dbReference type="AlphaFoldDB" id="A0A328B261"/>
<dbReference type="InterPro" id="IPR003825">
    <property type="entry name" value="Colicin-V_CvpA"/>
</dbReference>
<evidence type="ECO:0000256" key="3">
    <source>
        <dbReference type="ARBA" id="ARBA00022989"/>
    </source>
</evidence>
<keyword evidence="4 6" id="KW-0472">Membrane</keyword>
<dbReference type="Proteomes" id="UP000249842">
    <property type="component" value="Unassembled WGS sequence"/>
</dbReference>
<dbReference type="InterPro" id="IPR052719">
    <property type="entry name" value="CvpA-like"/>
</dbReference>
<accession>A0A328B261</accession>
<keyword evidence="8" id="KW-1185">Reference proteome</keyword>
<keyword evidence="3 6" id="KW-1133">Transmembrane helix</keyword>
<feature type="transmembrane region" description="Helical" evidence="6">
    <location>
        <begin position="60"/>
        <end position="82"/>
    </location>
</feature>
<evidence type="ECO:0000313" key="7">
    <source>
        <dbReference type="EMBL" id="RAK61283.1"/>
    </source>
</evidence>
<evidence type="ECO:0000256" key="4">
    <source>
        <dbReference type="ARBA" id="ARBA00023136"/>
    </source>
</evidence>
<keyword evidence="2 6" id="KW-0812">Transmembrane</keyword>
<evidence type="ECO:0000256" key="2">
    <source>
        <dbReference type="ARBA" id="ARBA00022692"/>
    </source>
</evidence>
<sequence>MTQFDFIVLALLLISAAVGFGRGAAREIAAMLALVVAAALAIFGLPFSAPIARRFMHPDWLGTIAALVVVFGVTYLLLRLIGAGVARRIQQTDVLGALDRTVGLLIGLVRGLVVLGALNLMFNAATPPDLQPRWILHARTWPLAQNMGHMLQALAPKGLDIAGRLKPAFDRAVRDSSGDRRATDGYDARQRGDIDDLVEKSR</sequence>
<evidence type="ECO:0000256" key="5">
    <source>
        <dbReference type="SAM" id="MobiDB-lite"/>
    </source>
</evidence>
<dbReference type="Pfam" id="PF02674">
    <property type="entry name" value="Colicin_V"/>
    <property type="match status" value="1"/>
</dbReference>
<reference evidence="8" key="1">
    <citation type="submission" date="2018-05" db="EMBL/GenBank/DDBJ databases">
        <authorList>
            <person name="Li X."/>
        </authorList>
    </citation>
    <scope>NUCLEOTIDE SEQUENCE [LARGE SCALE GENOMIC DNA]</scope>
    <source>
        <strain evidence="8">HKS-05</strain>
    </source>
</reference>
<dbReference type="OrthoDB" id="7185709at2"/>
<feature type="transmembrane region" description="Helical" evidence="6">
    <location>
        <begin position="102"/>
        <end position="122"/>
    </location>
</feature>
<name>A0A328B261_9CAUL</name>
<feature type="region of interest" description="Disordered" evidence="5">
    <location>
        <begin position="172"/>
        <end position="202"/>
    </location>
</feature>
<evidence type="ECO:0000256" key="1">
    <source>
        <dbReference type="ARBA" id="ARBA00004141"/>
    </source>
</evidence>
<dbReference type="GO" id="GO:0016020">
    <property type="term" value="C:membrane"/>
    <property type="evidence" value="ECO:0007669"/>
    <property type="project" value="UniProtKB-SubCell"/>
</dbReference>